<sequence length="249" mass="26975">MAVRLAVTEGSSWRKRVATGWPTLCGMHKPGFVAAPGIAQNQLWSSGSPPSEQMMITGFLRHMHLVSSTYHHRLILCLVCPFRHPPVSWMGRPRGGKGRKSMEATKAEDGSSGGEEEVIPAYKRRGRPQKHHLKDDHVGDEEDDDDGISKTEEDDDDGADDKMDGAAAAKTTAPAPPPSKAASSSKAAAAAHNPGRKRRRQLKRGSDSTAAGRQGKDEPSSRQNGFRQHGSRRKNSTPRRAAEAGVECK</sequence>
<dbReference type="HOGENOM" id="CLU_097705_0_0_1"/>
<feature type="compositionally biased region" description="Basic residues" evidence="1">
    <location>
        <begin position="194"/>
        <end position="203"/>
    </location>
</feature>
<evidence type="ECO:0000256" key="1">
    <source>
        <dbReference type="SAM" id="MobiDB-lite"/>
    </source>
</evidence>
<feature type="compositionally biased region" description="Basic and acidic residues" evidence="1">
    <location>
        <begin position="100"/>
        <end position="109"/>
    </location>
</feature>
<evidence type="ECO:0000313" key="2">
    <source>
        <dbReference type="EnsemblPlants" id="OB09G21360.1"/>
    </source>
</evidence>
<dbReference type="Proteomes" id="UP000006038">
    <property type="component" value="Chromosome 9"/>
</dbReference>
<feature type="compositionally biased region" description="Basic residues" evidence="1">
    <location>
        <begin position="122"/>
        <end position="132"/>
    </location>
</feature>
<feature type="compositionally biased region" description="Basic and acidic residues" evidence="1">
    <location>
        <begin position="240"/>
        <end position="249"/>
    </location>
</feature>
<protein>
    <submittedName>
        <fullName evidence="2">Uncharacterized protein</fullName>
    </submittedName>
</protein>
<dbReference type="PANTHER" id="PTHR34055:SF16">
    <property type="entry name" value="OS09G0491596 PROTEIN"/>
    <property type="match status" value="1"/>
</dbReference>
<feature type="compositionally biased region" description="Acidic residues" evidence="1">
    <location>
        <begin position="138"/>
        <end position="159"/>
    </location>
</feature>
<evidence type="ECO:0000313" key="3">
    <source>
        <dbReference type="Proteomes" id="UP000006038"/>
    </source>
</evidence>
<dbReference type="STRING" id="4533.J3MYQ7"/>
<feature type="compositionally biased region" description="Low complexity" evidence="1">
    <location>
        <begin position="180"/>
        <end position="191"/>
    </location>
</feature>
<accession>J3MYQ7</accession>
<dbReference type="eggNOG" id="ENOG502R631">
    <property type="taxonomic scope" value="Eukaryota"/>
</dbReference>
<feature type="region of interest" description="Disordered" evidence="1">
    <location>
        <begin position="88"/>
        <end position="249"/>
    </location>
</feature>
<reference evidence="2" key="2">
    <citation type="submission" date="2013-04" db="UniProtKB">
        <authorList>
            <consortium name="EnsemblPlants"/>
        </authorList>
    </citation>
    <scope>IDENTIFICATION</scope>
</reference>
<name>J3MYQ7_ORYBR</name>
<dbReference type="AlphaFoldDB" id="J3MYQ7"/>
<dbReference type="PANTHER" id="PTHR34055">
    <property type="entry name" value="OS09G0491596 PROTEIN"/>
    <property type="match status" value="1"/>
</dbReference>
<proteinExistence type="predicted"/>
<organism evidence="2">
    <name type="scientific">Oryza brachyantha</name>
    <name type="common">malo sina</name>
    <dbReference type="NCBI Taxonomy" id="4533"/>
    <lineage>
        <taxon>Eukaryota</taxon>
        <taxon>Viridiplantae</taxon>
        <taxon>Streptophyta</taxon>
        <taxon>Embryophyta</taxon>
        <taxon>Tracheophyta</taxon>
        <taxon>Spermatophyta</taxon>
        <taxon>Magnoliopsida</taxon>
        <taxon>Liliopsida</taxon>
        <taxon>Poales</taxon>
        <taxon>Poaceae</taxon>
        <taxon>BOP clade</taxon>
        <taxon>Oryzoideae</taxon>
        <taxon>Oryzeae</taxon>
        <taxon>Oryzinae</taxon>
        <taxon>Oryza</taxon>
    </lineage>
</organism>
<dbReference type="Gramene" id="OB09G21360.1">
    <property type="protein sequence ID" value="OB09G21360.1"/>
    <property type="gene ID" value="OB09G21360"/>
</dbReference>
<keyword evidence="3" id="KW-1185">Reference proteome</keyword>
<reference evidence="2" key="1">
    <citation type="journal article" date="2013" name="Nat. Commun.">
        <title>Whole-genome sequencing of Oryza brachyantha reveals mechanisms underlying Oryza genome evolution.</title>
        <authorList>
            <person name="Chen J."/>
            <person name="Huang Q."/>
            <person name="Gao D."/>
            <person name="Wang J."/>
            <person name="Lang Y."/>
            <person name="Liu T."/>
            <person name="Li B."/>
            <person name="Bai Z."/>
            <person name="Luis Goicoechea J."/>
            <person name="Liang C."/>
            <person name="Chen C."/>
            <person name="Zhang W."/>
            <person name="Sun S."/>
            <person name="Liao Y."/>
            <person name="Zhang X."/>
            <person name="Yang L."/>
            <person name="Song C."/>
            <person name="Wang M."/>
            <person name="Shi J."/>
            <person name="Liu G."/>
            <person name="Liu J."/>
            <person name="Zhou H."/>
            <person name="Zhou W."/>
            <person name="Yu Q."/>
            <person name="An N."/>
            <person name="Chen Y."/>
            <person name="Cai Q."/>
            <person name="Wang B."/>
            <person name="Liu B."/>
            <person name="Min J."/>
            <person name="Huang Y."/>
            <person name="Wu H."/>
            <person name="Li Z."/>
            <person name="Zhang Y."/>
            <person name="Yin Y."/>
            <person name="Song W."/>
            <person name="Jiang J."/>
            <person name="Jackson S.A."/>
            <person name="Wing R.A."/>
            <person name="Wang J."/>
            <person name="Chen M."/>
        </authorList>
    </citation>
    <scope>NUCLEOTIDE SEQUENCE [LARGE SCALE GENOMIC DNA]</scope>
    <source>
        <strain evidence="2">cv. IRGC 101232</strain>
    </source>
</reference>
<dbReference type="EnsemblPlants" id="OB09G21360.1">
    <property type="protein sequence ID" value="OB09G21360.1"/>
    <property type="gene ID" value="OB09G21360"/>
</dbReference>